<organism evidence="2 3">
    <name type="scientific">Meloidogyne incognita</name>
    <name type="common">Southern root-knot nematode worm</name>
    <name type="synonym">Oxyuris incognita</name>
    <dbReference type="NCBI Taxonomy" id="6306"/>
    <lineage>
        <taxon>Eukaryota</taxon>
        <taxon>Metazoa</taxon>
        <taxon>Ecdysozoa</taxon>
        <taxon>Nematoda</taxon>
        <taxon>Chromadorea</taxon>
        <taxon>Rhabditida</taxon>
        <taxon>Tylenchina</taxon>
        <taxon>Tylenchomorpha</taxon>
        <taxon>Tylenchoidea</taxon>
        <taxon>Meloidogynidae</taxon>
        <taxon>Meloidogyninae</taxon>
        <taxon>Meloidogyne</taxon>
        <taxon>Meloidogyne incognita group</taxon>
    </lineage>
</organism>
<dbReference type="Proteomes" id="UP000887563">
    <property type="component" value="Unplaced"/>
</dbReference>
<name>A0A914L910_MELIC</name>
<reference evidence="3" key="1">
    <citation type="submission" date="2022-11" db="UniProtKB">
        <authorList>
            <consortium name="WormBaseParasite"/>
        </authorList>
    </citation>
    <scope>IDENTIFICATION</scope>
</reference>
<proteinExistence type="predicted"/>
<feature type="compositionally biased region" description="Acidic residues" evidence="1">
    <location>
        <begin position="59"/>
        <end position="89"/>
    </location>
</feature>
<protein>
    <submittedName>
        <fullName evidence="3">Uncharacterized protein</fullName>
    </submittedName>
</protein>
<feature type="region of interest" description="Disordered" evidence="1">
    <location>
        <begin position="57"/>
        <end position="89"/>
    </location>
</feature>
<feature type="compositionally biased region" description="Polar residues" evidence="1">
    <location>
        <begin position="133"/>
        <end position="143"/>
    </location>
</feature>
<sequence length="185" mass="21428">MDQNDHWNACWTSCWNSLGNLCPQNCWDSHFGCISACWNNFCNSCYSFFGNQNANQSDDNYEGEEECEAEDDGGEGEIQEENPDTEGQWEGDYECEADVEHQYTEGETSYHYDAYDEDIHQNQPYQGGEATDCENQPSSSQTGGMPYYNTWDDDTTAQVQNLSEHFQNIKLKGHKFYYFFIKDNF</sequence>
<evidence type="ECO:0000313" key="2">
    <source>
        <dbReference type="Proteomes" id="UP000887563"/>
    </source>
</evidence>
<evidence type="ECO:0000313" key="3">
    <source>
        <dbReference type="WBParaSite" id="Minc3s00335g10438"/>
    </source>
</evidence>
<feature type="region of interest" description="Disordered" evidence="1">
    <location>
        <begin position="121"/>
        <end position="148"/>
    </location>
</feature>
<keyword evidence="2" id="KW-1185">Reference proteome</keyword>
<accession>A0A914L910</accession>
<dbReference type="WBParaSite" id="Minc3s00335g10438">
    <property type="protein sequence ID" value="Minc3s00335g10438"/>
    <property type="gene ID" value="Minc3s00335g10438"/>
</dbReference>
<evidence type="ECO:0000256" key="1">
    <source>
        <dbReference type="SAM" id="MobiDB-lite"/>
    </source>
</evidence>
<dbReference type="AlphaFoldDB" id="A0A914L910"/>